<keyword evidence="4" id="KW-0238">DNA-binding</keyword>
<keyword evidence="5" id="KW-1185">Reference proteome</keyword>
<comment type="caution">
    <text evidence="4">The sequence shown here is derived from an EMBL/GenBank/DDBJ whole genome shotgun (WGS) entry which is preliminary data.</text>
</comment>
<dbReference type="Pfam" id="PF04397">
    <property type="entry name" value="LytTR"/>
    <property type="match status" value="1"/>
</dbReference>
<dbReference type="Gene3D" id="2.40.50.1020">
    <property type="entry name" value="LytTr DNA-binding domain"/>
    <property type="match status" value="1"/>
</dbReference>
<dbReference type="Proteomes" id="UP000321863">
    <property type="component" value="Unassembled WGS sequence"/>
</dbReference>
<organism evidence="4 5">
    <name type="scientific">Chryseobacterium hagamense</name>
    <dbReference type="NCBI Taxonomy" id="395935"/>
    <lineage>
        <taxon>Bacteria</taxon>
        <taxon>Pseudomonadati</taxon>
        <taxon>Bacteroidota</taxon>
        <taxon>Flavobacteriia</taxon>
        <taxon>Flavobacteriales</taxon>
        <taxon>Weeksellaceae</taxon>
        <taxon>Chryseobacterium group</taxon>
        <taxon>Chryseobacterium</taxon>
    </lineage>
</organism>
<dbReference type="GO" id="GO:0003677">
    <property type="term" value="F:DNA binding"/>
    <property type="evidence" value="ECO:0007669"/>
    <property type="project" value="UniProtKB-KW"/>
</dbReference>
<dbReference type="PROSITE" id="PS50110">
    <property type="entry name" value="RESPONSE_REGULATORY"/>
    <property type="match status" value="1"/>
</dbReference>
<dbReference type="InterPro" id="IPR001789">
    <property type="entry name" value="Sig_transdc_resp-reg_receiver"/>
</dbReference>
<reference evidence="4 5" key="1">
    <citation type="submission" date="2019-07" db="EMBL/GenBank/DDBJ databases">
        <title>Whole genome shotgun sequence of Chryseobacterium hagamense NBRC 105253.</title>
        <authorList>
            <person name="Hosoyama A."/>
            <person name="Uohara A."/>
            <person name="Ohji S."/>
            <person name="Ichikawa N."/>
        </authorList>
    </citation>
    <scope>NUCLEOTIDE SEQUENCE [LARGE SCALE GENOMIC DNA]</scope>
    <source>
        <strain evidence="4 5">NBRC 105253</strain>
    </source>
</reference>
<dbReference type="Gene3D" id="3.40.50.2300">
    <property type="match status" value="1"/>
</dbReference>
<dbReference type="RefSeq" id="WP_146939691.1">
    <property type="nucleotide sequence ID" value="NZ_BJYJ01000001.1"/>
</dbReference>
<feature type="modified residue" description="4-aspartylphosphate" evidence="1">
    <location>
        <position position="54"/>
    </location>
</feature>
<dbReference type="OrthoDB" id="2168082at2"/>
<dbReference type="GO" id="GO:0000156">
    <property type="term" value="F:phosphorelay response regulator activity"/>
    <property type="evidence" value="ECO:0007669"/>
    <property type="project" value="InterPro"/>
</dbReference>
<dbReference type="PROSITE" id="PS50930">
    <property type="entry name" value="HTH_LYTTR"/>
    <property type="match status" value="1"/>
</dbReference>
<dbReference type="InterPro" id="IPR011006">
    <property type="entry name" value="CheY-like_superfamily"/>
</dbReference>
<evidence type="ECO:0000259" key="3">
    <source>
        <dbReference type="PROSITE" id="PS50930"/>
    </source>
</evidence>
<sequence length="229" mass="26428">MLKAIAIDDEPLALTIISNFSDRTEGLKLEKTFSSQQHALKYIRQHPVDLLFLDIQMPKKDGIAFYKNIDRNLPVIFTTAFSEYAVEGFNLNAVDYLIKPFSLDRFQESVKKALQRTEYITKNNEQRHILVRSNYKLHRISLDDITFIQAMDNYVIIFLVSGTKVATQLPMKEILSKLPSNEFIRIHRSYIISVPQIISIGNKSVLISNSELPVGEKFRKDIENLLDYS</sequence>
<evidence type="ECO:0000313" key="5">
    <source>
        <dbReference type="Proteomes" id="UP000321863"/>
    </source>
</evidence>
<gene>
    <name evidence="4" type="ORF">CHA01nite_05560</name>
</gene>
<dbReference type="Pfam" id="PF00072">
    <property type="entry name" value="Response_reg"/>
    <property type="match status" value="1"/>
</dbReference>
<name>A0A511YI39_9FLAO</name>
<dbReference type="AlphaFoldDB" id="A0A511YI39"/>
<dbReference type="EMBL" id="BJYJ01000001">
    <property type="protein sequence ID" value="GEN74816.1"/>
    <property type="molecule type" value="Genomic_DNA"/>
</dbReference>
<dbReference type="PANTHER" id="PTHR37299:SF1">
    <property type="entry name" value="STAGE 0 SPORULATION PROTEIN A HOMOLOG"/>
    <property type="match status" value="1"/>
</dbReference>
<feature type="domain" description="Response regulatory" evidence="2">
    <location>
        <begin position="3"/>
        <end position="114"/>
    </location>
</feature>
<evidence type="ECO:0000256" key="1">
    <source>
        <dbReference type="PROSITE-ProRule" id="PRU00169"/>
    </source>
</evidence>
<dbReference type="SUPFAM" id="SSF52172">
    <property type="entry name" value="CheY-like"/>
    <property type="match status" value="1"/>
</dbReference>
<dbReference type="InterPro" id="IPR007492">
    <property type="entry name" value="LytTR_DNA-bd_dom"/>
</dbReference>
<evidence type="ECO:0000313" key="4">
    <source>
        <dbReference type="EMBL" id="GEN74816.1"/>
    </source>
</evidence>
<dbReference type="SMART" id="SM00850">
    <property type="entry name" value="LytTR"/>
    <property type="match status" value="1"/>
</dbReference>
<evidence type="ECO:0000259" key="2">
    <source>
        <dbReference type="PROSITE" id="PS50110"/>
    </source>
</evidence>
<keyword evidence="1" id="KW-0597">Phosphoprotein</keyword>
<proteinExistence type="predicted"/>
<dbReference type="PANTHER" id="PTHR37299">
    <property type="entry name" value="TRANSCRIPTIONAL REGULATOR-RELATED"/>
    <property type="match status" value="1"/>
</dbReference>
<accession>A0A511YI39</accession>
<dbReference type="SMART" id="SM00448">
    <property type="entry name" value="REC"/>
    <property type="match status" value="1"/>
</dbReference>
<protein>
    <submittedName>
        <fullName evidence="4">DNA-binding response regulator</fullName>
    </submittedName>
</protein>
<dbReference type="InterPro" id="IPR046947">
    <property type="entry name" value="LytR-like"/>
</dbReference>
<feature type="domain" description="HTH LytTR-type" evidence="3">
    <location>
        <begin position="129"/>
        <end position="192"/>
    </location>
</feature>